<dbReference type="Pfam" id="PF00990">
    <property type="entry name" value="GGDEF"/>
    <property type="match status" value="1"/>
</dbReference>
<dbReference type="InterPro" id="IPR011990">
    <property type="entry name" value="TPR-like_helical_dom_sf"/>
</dbReference>
<protein>
    <recommendedName>
        <fullName evidence="1">diguanylate cyclase</fullName>
        <ecNumber evidence="1">2.7.7.65</ecNumber>
    </recommendedName>
</protein>
<feature type="transmembrane region" description="Helical" evidence="3">
    <location>
        <begin position="7"/>
        <end position="27"/>
    </location>
</feature>
<evidence type="ECO:0000313" key="5">
    <source>
        <dbReference type="EMBL" id="RYU48046.1"/>
    </source>
</evidence>
<evidence type="ECO:0000256" key="2">
    <source>
        <dbReference type="ARBA" id="ARBA00034247"/>
    </source>
</evidence>
<dbReference type="Gene3D" id="3.30.70.270">
    <property type="match status" value="1"/>
</dbReference>
<name>A0A4Q5KSE1_9GAMM</name>
<feature type="transmembrane region" description="Helical" evidence="3">
    <location>
        <begin position="448"/>
        <end position="472"/>
    </location>
</feature>
<dbReference type="SMART" id="SM00028">
    <property type="entry name" value="TPR"/>
    <property type="match status" value="3"/>
</dbReference>
<dbReference type="CDD" id="cd01949">
    <property type="entry name" value="GGDEF"/>
    <property type="match status" value="1"/>
</dbReference>
<feature type="domain" description="GGDEF" evidence="4">
    <location>
        <begin position="513"/>
        <end position="646"/>
    </location>
</feature>
<dbReference type="NCBIfam" id="TIGR00254">
    <property type="entry name" value="GGDEF"/>
    <property type="match status" value="1"/>
</dbReference>
<dbReference type="InterPro" id="IPR019734">
    <property type="entry name" value="TPR_rpt"/>
</dbReference>
<dbReference type="Gene3D" id="1.25.40.10">
    <property type="entry name" value="Tetratricopeptide repeat domain"/>
    <property type="match status" value="2"/>
</dbReference>
<dbReference type="GO" id="GO:0005886">
    <property type="term" value="C:plasma membrane"/>
    <property type="evidence" value="ECO:0007669"/>
    <property type="project" value="TreeGrafter"/>
</dbReference>
<dbReference type="GO" id="GO:1902201">
    <property type="term" value="P:negative regulation of bacterial-type flagellum-dependent cell motility"/>
    <property type="evidence" value="ECO:0007669"/>
    <property type="project" value="TreeGrafter"/>
</dbReference>
<dbReference type="GO" id="GO:0043709">
    <property type="term" value="P:cell adhesion involved in single-species biofilm formation"/>
    <property type="evidence" value="ECO:0007669"/>
    <property type="project" value="TreeGrafter"/>
</dbReference>
<dbReference type="OrthoDB" id="6191081at2"/>
<organism evidence="5 6">
    <name type="scientific">Aliivibrio finisterrensis</name>
    <dbReference type="NCBI Taxonomy" id="511998"/>
    <lineage>
        <taxon>Bacteria</taxon>
        <taxon>Pseudomonadati</taxon>
        <taxon>Pseudomonadota</taxon>
        <taxon>Gammaproteobacteria</taxon>
        <taxon>Vibrionales</taxon>
        <taxon>Vibrionaceae</taxon>
        <taxon>Aliivibrio</taxon>
    </lineage>
</organism>
<keyword evidence="3" id="KW-1133">Transmembrane helix</keyword>
<evidence type="ECO:0000256" key="1">
    <source>
        <dbReference type="ARBA" id="ARBA00012528"/>
    </source>
</evidence>
<dbReference type="PANTHER" id="PTHR45138">
    <property type="entry name" value="REGULATORY COMPONENTS OF SENSORY TRANSDUCTION SYSTEM"/>
    <property type="match status" value="1"/>
</dbReference>
<gene>
    <name evidence="5" type="ORF">ERW49_03055</name>
</gene>
<evidence type="ECO:0000259" key="4">
    <source>
        <dbReference type="PROSITE" id="PS50887"/>
    </source>
</evidence>
<proteinExistence type="predicted"/>
<evidence type="ECO:0000256" key="3">
    <source>
        <dbReference type="SAM" id="Phobius"/>
    </source>
</evidence>
<accession>A0A4Q5KSE1</accession>
<reference evidence="5 6" key="1">
    <citation type="submission" date="2019-02" db="EMBL/GenBank/DDBJ databases">
        <title>Genome sequences of Aliivibrio finisterrensis strains from farmed Atlantic salmon.</title>
        <authorList>
            <person name="Bowman J.P."/>
        </authorList>
    </citation>
    <scope>NUCLEOTIDE SEQUENCE [LARGE SCALE GENOMIC DNA]</scope>
    <source>
        <strain evidence="5 6">A32</strain>
    </source>
</reference>
<dbReference type="SUPFAM" id="SSF48452">
    <property type="entry name" value="TPR-like"/>
    <property type="match status" value="1"/>
</dbReference>
<dbReference type="InterPro" id="IPR000160">
    <property type="entry name" value="GGDEF_dom"/>
</dbReference>
<sequence>MRNSKLVFIAILAASLFVIITINQLWIQHNDSSLQKTKVSSFHPDSIVSSTSNGPLLIQIRAISTVNPVAANNALRQFELENHAPLTPLEEAYRLLILLSIERTRNNQQHVEQYIKQLHQIADKEQYAWLKAAIYVEQAHIYALQDKKKEGQETINKAIELAKESNALYLLPSAYRIAGFISNTLNELIVAQDYFLQGINIAEQLSMNEDNAKLHNNLAVLYMLIKDWNKALDAIQIAAELYSKNPSVNKQMMYVLYSNESKIYHNLNNLKLSKQALDKADLYYNEKTALPRSKILHWKSHSELLLLEGKYSEAIDNLEHCFSYPFINKYPSEEGQCSLLLSKILFKQHQYNQALGRVNNSIKIFTAIDHDRGLTRAYAQKADILTSLKRDREALDIYKQYSQRERLQLSKQMYELIRSVETRKLSQERDLLNMEKTLAETELAKQRLHLHIISIGSALIVIILLFAIRHIIRVRKTNKKLAALSYIDTLTGLYNRRYYYQQLTQCKKLSSKAPYCIVLFDLDNFKFVNDQYGHDVGDEVLIEMSNRISLHRLDQELLARWGGEEFLALLKYDDQLPARVEAIRAAIDRDPFITKAGELSITCSIGVSLSGLPNEIDGNDDYFRKADKNLYEAKRSGKNRAIFPSK</sequence>
<dbReference type="SUPFAM" id="SSF55073">
    <property type="entry name" value="Nucleotide cyclase"/>
    <property type="match status" value="1"/>
</dbReference>
<dbReference type="EMBL" id="SEZJ01000002">
    <property type="protein sequence ID" value="RYU48046.1"/>
    <property type="molecule type" value="Genomic_DNA"/>
</dbReference>
<dbReference type="PROSITE" id="PS50887">
    <property type="entry name" value="GGDEF"/>
    <property type="match status" value="1"/>
</dbReference>
<dbReference type="GeneID" id="56273998"/>
<dbReference type="EC" id="2.7.7.65" evidence="1"/>
<dbReference type="InterPro" id="IPR029787">
    <property type="entry name" value="Nucleotide_cyclase"/>
</dbReference>
<dbReference type="SMART" id="SM00267">
    <property type="entry name" value="GGDEF"/>
    <property type="match status" value="1"/>
</dbReference>
<comment type="caution">
    <text evidence="5">The sequence shown here is derived from an EMBL/GenBank/DDBJ whole genome shotgun (WGS) entry which is preliminary data.</text>
</comment>
<dbReference type="PANTHER" id="PTHR45138:SF9">
    <property type="entry name" value="DIGUANYLATE CYCLASE DGCM-RELATED"/>
    <property type="match status" value="1"/>
</dbReference>
<dbReference type="GO" id="GO:0052621">
    <property type="term" value="F:diguanylate cyclase activity"/>
    <property type="evidence" value="ECO:0007669"/>
    <property type="project" value="UniProtKB-EC"/>
</dbReference>
<dbReference type="InterPro" id="IPR050469">
    <property type="entry name" value="Diguanylate_Cyclase"/>
</dbReference>
<evidence type="ECO:0000313" key="6">
    <source>
        <dbReference type="Proteomes" id="UP000293465"/>
    </source>
</evidence>
<comment type="catalytic activity">
    <reaction evidence="2">
        <text>2 GTP = 3',3'-c-di-GMP + 2 diphosphate</text>
        <dbReference type="Rhea" id="RHEA:24898"/>
        <dbReference type="ChEBI" id="CHEBI:33019"/>
        <dbReference type="ChEBI" id="CHEBI:37565"/>
        <dbReference type="ChEBI" id="CHEBI:58805"/>
        <dbReference type="EC" id="2.7.7.65"/>
    </reaction>
</comment>
<dbReference type="Proteomes" id="UP000293465">
    <property type="component" value="Unassembled WGS sequence"/>
</dbReference>
<keyword evidence="3" id="KW-0812">Transmembrane</keyword>
<dbReference type="AlphaFoldDB" id="A0A4Q5KSE1"/>
<keyword evidence="3" id="KW-0472">Membrane</keyword>
<dbReference type="RefSeq" id="WP_130086288.1">
    <property type="nucleotide sequence ID" value="NZ_SEZJ01000002.1"/>
</dbReference>
<dbReference type="InterPro" id="IPR043128">
    <property type="entry name" value="Rev_trsase/Diguanyl_cyclase"/>
</dbReference>